<accession>A0A915DG68</accession>
<reference evidence="3" key="1">
    <citation type="submission" date="2022-11" db="UniProtKB">
        <authorList>
            <consortium name="WormBaseParasite"/>
        </authorList>
    </citation>
    <scope>IDENTIFICATION</scope>
</reference>
<evidence type="ECO:0000313" key="3">
    <source>
        <dbReference type="WBParaSite" id="jg19561"/>
    </source>
</evidence>
<name>A0A915DG68_9BILA</name>
<organism evidence="2 3">
    <name type="scientific">Ditylenchus dipsaci</name>
    <dbReference type="NCBI Taxonomy" id="166011"/>
    <lineage>
        <taxon>Eukaryota</taxon>
        <taxon>Metazoa</taxon>
        <taxon>Ecdysozoa</taxon>
        <taxon>Nematoda</taxon>
        <taxon>Chromadorea</taxon>
        <taxon>Rhabditida</taxon>
        <taxon>Tylenchina</taxon>
        <taxon>Tylenchomorpha</taxon>
        <taxon>Sphaerularioidea</taxon>
        <taxon>Anguinidae</taxon>
        <taxon>Anguininae</taxon>
        <taxon>Ditylenchus</taxon>
    </lineage>
</organism>
<dbReference type="Proteomes" id="UP000887574">
    <property type="component" value="Unplaced"/>
</dbReference>
<proteinExistence type="predicted"/>
<protein>
    <submittedName>
        <fullName evidence="3">Uncharacterized protein</fullName>
    </submittedName>
</protein>
<keyword evidence="2" id="KW-1185">Reference proteome</keyword>
<evidence type="ECO:0000256" key="1">
    <source>
        <dbReference type="SAM" id="MobiDB-lite"/>
    </source>
</evidence>
<sequence length="80" mass="8502">MALYPQAAREQEKTKEAKLFPTLSTDRAEEDEAEKSDRQHRIGFTMTGGKDGTGLTGRKADAQLTGAKDGTGSTGTKADA</sequence>
<dbReference type="AlphaFoldDB" id="A0A915DG68"/>
<feature type="compositionally biased region" description="Basic and acidic residues" evidence="1">
    <location>
        <begin position="9"/>
        <end position="18"/>
    </location>
</feature>
<evidence type="ECO:0000313" key="2">
    <source>
        <dbReference type="Proteomes" id="UP000887574"/>
    </source>
</evidence>
<feature type="region of interest" description="Disordered" evidence="1">
    <location>
        <begin position="1"/>
        <end position="80"/>
    </location>
</feature>
<dbReference type="WBParaSite" id="jg19561">
    <property type="protein sequence ID" value="jg19561"/>
    <property type="gene ID" value="jg19561"/>
</dbReference>